<protein>
    <submittedName>
        <fullName evidence="1">Uncharacterized protein</fullName>
    </submittedName>
</protein>
<accession>A0A2P7B305</accession>
<dbReference type="AlphaFoldDB" id="A0A2P7B305"/>
<keyword evidence="2" id="KW-1185">Reference proteome</keyword>
<organism evidence="1 2">
    <name type="scientific">Phyllobacterium sophorae</name>
    <dbReference type="NCBI Taxonomy" id="1520277"/>
    <lineage>
        <taxon>Bacteria</taxon>
        <taxon>Pseudomonadati</taxon>
        <taxon>Pseudomonadota</taxon>
        <taxon>Alphaproteobacteria</taxon>
        <taxon>Hyphomicrobiales</taxon>
        <taxon>Phyllobacteriaceae</taxon>
        <taxon>Phyllobacterium</taxon>
    </lineage>
</organism>
<gene>
    <name evidence="1" type="ORF">CU103_25030</name>
</gene>
<evidence type="ECO:0000313" key="2">
    <source>
        <dbReference type="Proteomes" id="UP000241764"/>
    </source>
</evidence>
<proteinExistence type="predicted"/>
<reference evidence="2" key="1">
    <citation type="submission" date="2017-11" db="EMBL/GenBank/DDBJ databases">
        <authorList>
            <person name="Kuznetsova I."/>
            <person name="Sazanova A."/>
            <person name="Chirak E."/>
            <person name="Safronova V."/>
            <person name="Willems A."/>
        </authorList>
    </citation>
    <scope>NUCLEOTIDE SEQUENCE [LARGE SCALE GENOMIC DNA]</scope>
    <source>
        <strain evidence="2">CCBAU 03422</strain>
    </source>
</reference>
<evidence type="ECO:0000313" key="1">
    <source>
        <dbReference type="EMBL" id="PSH60835.1"/>
    </source>
</evidence>
<comment type="caution">
    <text evidence="1">The sequence shown here is derived from an EMBL/GenBank/DDBJ whole genome shotgun (WGS) entry which is preliminary data.</text>
</comment>
<dbReference type="Proteomes" id="UP000241764">
    <property type="component" value="Unassembled WGS sequence"/>
</dbReference>
<sequence>MAYIHFDPASYEQAEDGGLLISGEMLDNYIVAICTAFKMPVDGDLFAALFGGDNQAVPINRAFRIIVDAIELQRARPRPFLLIWNIWNI</sequence>
<dbReference type="EMBL" id="PGGM01000015">
    <property type="protein sequence ID" value="PSH60835.1"/>
    <property type="molecule type" value="Genomic_DNA"/>
</dbReference>
<name>A0A2P7B305_9HYPH</name>